<proteinExistence type="predicted"/>
<organism evidence="1 2">
    <name type="scientific">Tautonia sociabilis</name>
    <dbReference type="NCBI Taxonomy" id="2080755"/>
    <lineage>
        <taxon>Bacteria</taxon>
        <taxon>Pseudomonadati</taxon>
        <taxon>Planctomycetota</taxon>
        <taxon>Planctomycetia</taxon>
        <taxon>Isosphaerales</taxon>
        <taxon>Isosphaeraceae</taxon>
        <taxon>Tautonia</taxon>
    </lineage>
</organism>
<accession>A0A432MQ69</accession>
<reference evidence="1 2" key="2">
    <citation type="submission" date="2019-01" db="EMBL/GenBank/DDBJ databases">
        <title>Tautonia sociabilis, a novel thermotolerant planctomycete of Isosphaeraceae family, isolated from a 4000 m deep subterranean habitat.</title>
        <authorList>
            <person name="Kovaleva O.L."/>
            <person name="Elcheninov A.G."/>
            <person name="Van Heerden E."/>
            <person name="Toshchakov S.V."/>
            <person name="Novikov A."/>
            <person name="Bonch-Osmolovskaya E.A."/>
            <person name="Kublanov I.V."/>
        </authorList>
    </citation>
    <scope>NUCLEOTIDE SEQUENCE [LARGE SCALE GENOMIC DNA]</scope>
    <source>
        <strain evidence="1 2">GM2012</strain>
    </source>
</reference>
<protein>
    <submittedName>
        <fullName evidence="1">DUF4112 domain-containing protein</fullName>
    </submittedName>
</protein>
<dbReference type="AlphaFoldDB" id="A0A432MQ69"/>
<keyword evidence="2" id="KW-1185">Reference proteome</keyword>
<sequence length="133" mass="14336">MPTRNATRVEPERIEPDRDPADALLEQLAWLLDAKYRIPGTPIRFGLDAIAGIVPVLGDLPSGLVQAGLVGMAMYYYKVPKSVVARMVFNVLLDTTVGSIPVLGTIFDVGYKASLKNVTLLREAAAGGGARRR</sequence>
<dbReference type="RefSeq" id="WP_126723576.1">
    <property type="nucleotide sequence ID" value="NZ_RYZH01000002.1"/>
</dbReference>
<dbReference type="PANTHER" id="PTHR35519">
    <property type="entry name" value="MEMBRANE PROTEINS"/>
    <property type="match status" value="1"/>
</dbReference>
<evidence type="ECO:0000313" key="1">
    <source>
        <dbReference type="EMBL" id="RUL89500.1"/>
    </source>
</evidence>
<dbReference type="PANTHER" id="PTHR35519:SF2">
    <property type="entry name" value="PH DOMAIN PROTEIN"/>
    <property type="match status" value="1"/>
</dbReference>
<comment type="caution">
    <text evidence="1">The sequence shown here is derived from an EMBL/GenBank/DDBJ whole genome shotgun (WGS) entry which is preliminary data.</text>
</comment>
<dbReference type="Proteomes" id="UP000280296">
    <property type="component" value="Unassembled WGS sequence"/>
</dbReference>
<name>A0A432MQ69_9BACT</name>
<dbReference type="InterPro" id="IPR025187">
    <property type="entry name" value="DUF4112"/>
</dbReference>
<evidence type="ECO:0000313" key="2">
    <source>
        <dbReference type="Proteomes" id="UP000280296"/>
    </source>
</evidence>
<dbReference type="OrthoDB" id="513552at2"/>
<dbReference type="EMBL" id="RYZH01000002">
    <property type="protein sequence ID" value="RUL89500.1"/>
    <property type="molecule type" value="Genomic_DNA"/>
</dbReference>
<reference evidence="1 2" key="1">
    <citation type="submission" date="2018-12" db="EMBL/GenBank/DDBJ databases">
        <authorList>
            <person name="Toschakov S.V."/>
        </authorList>
    </citation>
    <scope>NUCLEOTIDE SEQUENCE [LARGE SCALE GENOMIC DNA]</scope>
    <source>
        <strain evidence="1 2">GM2012</strain>
    </source>
</reference>
<gene>
    <name evidence="1" type="ORF">TsocGM_01650</name>
</gene>
<dbReference type="Pfam" id="PF13430">
    <property type="entry name" value="DUF4112"/>
    <property type="match status" value="1"/>
</dbReference>